<evidence type="ECO:0000256" key="11">
    <source>
        <dbReference type="PIRNR" id="PIRNR001461"/>
    </source>
</evidence>
<feature type="binding site" evidence="10 13">
    <location>
        <position position="65"/>
    </location>
    <ligand>
        <name>a divalent metal cation</name>
        <dbReference type="ChEBI" id="CHEBI:60240"/>
    </ligand>
</feature>
<evidence type="ECO:0000256" key="8">
    <source>
        <dbReference type="ARBA" id="ARBA00022723"/>
    </source>
</evidence>
<keyword evidence="10 11" id="KW-0119">Carbohydrate metabolism</keyword>
<dbReference type="EC" id="5.1.3.1" evidence="7 10"/>
<dbReference type="Gene3D" id="3.20.20.70">
    <property type="entry name" value="Aldolase class I"/>
    <property type="match status" value="1"/>
</dbReference>
<protein>
    <recommendedName>
        <fullName evidence="7 10">Ribulose-phosphate 3-epimerase</fullName>
        <ecNumber evidence="7 10">5.1.3.1</ecNumber>
    </recommendedName>
</protein>
<dbReference type="PIRSF" id="PIRSF001461">
    <property type="entry name" value="RPE"/>
    <property type="match status" value="1"/>
</dbReference>
<dbReference type="Pfam" id="PF00834">
    <property type="entry name" value="Ribul_P_3_epim"/>
    <property type="match status" value="1"/>
</dbReference>
<reference evidence="15" key="1">
    <citation type="submission" date="2020-10" db="EMBL/GenBank/DDBJ databases">
        <authorList>
            <person name="Gilroy R."/>
        </authorList>
    </citation>
    <scope>NUCLEOTIDE SEQUENCE</scope>
    <source>
        <strain evidence="15">CHK178-757</strain>
    </source>
</reference>
<dbReference type="Proteomes" id="UP000823927">
    <property type="component" value="Unassembled WGS sequence"/>
</dbReference>
<evidence type="ECO:0000256" key="6">
    <source>
        <dbReference type="ARBA" id="ARBA00009541"/>
    </source>
</evidence>
<dbReference type="SUPFAM" id="SSF51366">
    <property type="entry name" value="Ribulose-phoshate binding barrel"/>
    <property type="match status" value="1"/>
</dbReference>
<dbReference type="GO" id="GO:0019323">
    <property type="term" value="P:pentose catabolic process"/>
    <property type="evidence" value="ECO:0007669"/>
    <property type="project" value="UniProtKB-UniRule"/>
</dbReference>
<dbReference type="PROSITE" id="PS01085">
    <property type="entry name" value="RIBUL_P_3_EPIMER_1"/>
    <property type="match status" value="1"/>
</dbReference>
<keyword evidence="8 10" id="KW-0479">Metal-binding</keyword>
<name>A0A9D1JPU3_9FIRM</name>
<evidence type="ECO:0000256" key="1">
    <source>
        <dbReference type="ARBA" id="ARBA00001782"/>
    </source>
</evidence>
<evidence type="ECO:0000313" key="16">
    <source>
        <dbReference type="Proteomes" id="UP000823927"/>
    </source>
</evidence>
<feature type="binding site" evidence="10 14">
    <location>
        <position position="7"/>
    </location>
    <ligand>
        <name>substrate</name>
    </ligand>
</feature>
<comment type="cofactor">
    <cofactor evidence="4">
        <name>Zn(2+)</name>
        <dbReference type="ChEBI" id="CHEBI:29105"/>
    </cofactor>
</comment>
<dbReference type="GO" id="GO:0046872">
    <property type="term" value="F:metal ion binding"/>
    <property type="evidence" value="ECO:0007669"/>
    <property type="project" value="UniProtKB-UniRule"/>
</dbReference>
<evidence type="ECO:0000256" key="5">
    <source>
        <dbReference type="ARBA" id="ARBA00001954"/>
    </source>
</evidence>
<evidence type="ECO:0000256" key="3">
    <source>
        <dbReference type="ARBA" id="ARBA00001941"/>
    </source>
</evidence>
<evidence type="ECO:0000313" key="15">
    <source>
        <dbReference type="EMBL" id="HIS46004.1"/>
    </source>
</evidence>
<feature type="binding site" evidence="10 13">
    <location>
        <position position="174"/>
    </location>
    <ligand>
        <name>a divalent metal cation</name>
        <dbReference type="ChEBI" id="CHEBI:60240"/>
    </ligand>
</feature>
<dbReference type="EMBL" id="DVIT01000002">
    <property type="protein sequence ID" value="HIS46004.1"/>
    <property type="molecule type" value="Genomic_DNA"/>
</dbReference>
<sequence>MLKLAPSILSADFANLGADVEAVDRAGAHYIHIDVMDGAFVPNFSIGLPVIKAIRKYTDKVFDVHLMVEDPAHHLEAFKEAGADILTVHVEACRHLHRTIQTIHSLGIRAGVALNPATPLCVLDDVLEDVDMVLLMGVNPGFGGQKYISSTTDKIRRLRKIIRDRSLDVDIEVDGGINRDNLNMVLDVGANVIVAGSQIFNGDVAENMKDFLNILNNHEN</sequence>
<dbReference type="GO" id="GO:0006098">
    <property type="term" value="P:pentose-phosphate shunt"/>
    <property type="evidence" value="ECO:0007669"/>
    <property type="project" value="UniProtKB-UniRule"/>
</dbReference>
<dbReference type="InterPro" id="IPR026019">
    <property type="entry name" value="Ribul_P_3_epim"/>
</dbReference>
<comment type="caution">
    <text evidence="15">The sequence shown here is derived from an EMBL/GenBank/DDBJ whole genome shotgun (WGS) entry which is preliminary data.</text>
</comment>
<evidence type="ECO:0000256" key="7">
    <source>
        <dbReference type="ARBA" id="ARBA00013188"/>
    </source>
</evidence>
<comment type="cofactor">
    <cofactor evidence="2">
        <name>Mn(2+)</name>
        <dbReference type="ChEBI" id="CHEBI:29035"/>
    </cofactor>
</comment>
<evidence type="ECO:0000256" key="2">
    <source>
        <dbReference type="ARBA" id="ARBA00001936"/>
    </source>
</evidence>
<dbReference type="NCBIfam" id="TIGR01163">
    <property type="entry name" value="rpe"/>
    <property type="match status" value="1"/>
</dbReference>
<feature type="active site" description="Proton donor" evidence="10 12">
    <location>
        <position position="174"/>
    </location>
</feature>
<comment type="catalytic activity">
    <reaction evidence="1 10 11">
        <text>D-ribulose 5-phosphate = D-xylulose 5-phosphate</text>
        <dbReference type="Rhea" id="RHEA:13677"/>
        <dbReference type="ChEBI" id="CHEBI:57737"/>
        <dbReference type="ChEBI" id="CHEBI:58121"/>
        <dbReference type="EC" id="5.1.3.1"/>
    </reaction>
</comment>
<evidence type="ECO:0000256" key="13">
    <source>
        <dbReference type="PIRSR" id="PIRSR001461-2"/>
    </source>
</evidence>
<comment type="pathway">
    <text evidence="10">Carbohydrate degradation.</text>
</comment>
<comment type="function">
    <text evidence="10">Catalyzes the reversible epimerization of D-ribulose 5-phosphate to D-xylulose 5-phosphate.</text>
</comment>
<dbReference type="PANTHER" id="PTHR11749">
    <property type="entry name" value="RIBULOSE-5-PHOSPHATE-3-EPIMERASE"/>
    <property type="match status" value="1"/>
</dbReference>
<dbReference type="AlphaFoldDB" id="A0A9D1JPU3"/>
<comment type="cofactor">
    <cofactor evidence="5">
        <name>Fe(2+)</name>
        <dbReference type="ChEBI" id="CHEBI:29033"/>
    </cofactor>
</comment>
<dbReference type="FunFam" id="3.20.20.70:FF:000004">
    <property type="entry name" value="Ribulose-phosphate 3-epimerase"/>
    <property type="match status" value="1"/>
</dbReference>
<reference evidence="15" key="2">
    <citation type="journal article" date="2021" name="PeerJ">
        <title>Extensive microbial diversity within the chicken gut microbiome revealed by metagenomics and culture.</title>
        <authorList>
            <person name="Gilroy R."/>
            <person name="Ravi A."/>
            <person name="Getino M."/>
            <person name="Pursley I."/>
            <person name="Horton D.L."/>
            <person name="Alikhan N.F."/>
            <person name="Baker D."/>
            <person name="Gharbi K."/>
            <person name="Hall N."/>
            <person name="Watson M."/>
            <person name="Adriaenssens E.M."/>
            <person name="Foster-Nyarko E."/>
            <person name="Jarju S."/>
            <person name="Secka A."/>
            <person name="Antonio M."/>
            <person name="Oren A."/>
            <person name="Chaudhuri R.R."/>
            <person name="La Ragione R."/>
            <person name="Hildebrand F."/>
            <person name="Pallen M.J."/>
        </authorList>
    </citation>
    <scope>NUCLEOTIDE SEQUENCE</scope>
    <source>
        <strain evidence="15">CHK178-757</strain>
    </source>
</reference>
<keyword evidence="13" id="KW-0464">Manganese</keyword>
<evidence type="ECO:0000256" key="12">
    <source>
        <dbReference type="PIRSR" id="PIRSR001461-1"/>
    </source>
</evidence>
<dbReference type="InterPro" id="IPR011060">
    <property type="entry name" value="RibuloseP-bd_barrel"/>
</dbReference>
<evidence type="ECO:0000256" key="14">
    <source>
        <dbReference type="PIRSR" id="PIRSR001461-3"/>
    </source>
</evidence>
<dbReference type="NCBIfam" id="NF004076">
    <property type="entry name" value="PRK05581.1-4"/>
    <property type="match status" value="1"/>
</dbReference>
<feature type="binding site" evidence="10 13">
    <location>
        <position position="34"/>
    </location>
    <ligand>
        <name>a divalent metal cation</name>
        <dbReference type="ChEBI" id="CHEBI:60240"/>
    </ligand>
</feature>
<feature type="binding site" evidence="10 13">
    <location>
        <position position="32"/>
    </location>
    <ligand>
        <name>a divalent metal cation</name>
        <dbReference type="ChEBI" id="CHEBI:60240"/>
    </ligand>
</feature>
<evidence type="ECO:0000256" key="9">
    <source>
        <dbReference type="ARBA" id="ARBA00023235"/>
    </source>
</evidence>
<feature type="binding site" evidence="10 14">
    <location>
        <begin position="196"/>
        <end position="197"/>
    </location>
    <ligand>
        <name>substrate</name>
    </ligand>
</feature>
<feature type="binding site" evidence="10 14">
    <location>
        <position position="65"/>
    </location>
    <ligand>
        <name>substrate</name>
    </ligand>
</feature>
<keyword evidence="13" id="KW-0170">Cobalt</keyword>
<dbReference type="InterPro" id="IPR000056">
    <property type="entry name" value="Ribul_P_3_epim-like"/>
</dbReference>
<gene>
    <name evidence="10" type="primary">rpe</name>
    <name evidence="15" type="ORF">IAB46_00295</name>
</gene>
<keyword evidence="13" id="KW-0862">Zinc</keyword>
<dbReference type="GO" id="GO:0004750">
    <property type="term" value="F:D-ribulose-phosphate 3-epimerase activity"/>
    <property type="evidence" value="ECO:0007669"/>
    <property type="project" value="UniProtKB-UniRule"/>
</dbReference>
<feature type="binding site" evidence="10 14">
    <location>
        <begin position="141"/>
        <end position="144"/>
    </location>
    <ligand>
        <name>substrate</name>
    </ligand>
</feature>
<evidence type="ECO:0000256" key="10">
    <source>
        <dbReference type="HAMAP-Rule" id="MF_02227"/>
    </source>
</evidence>
<accession>A0A9D1JPU3</accession>
<feature type="binding site" evidence="10">
    <location>
        <begin position="174"/>
        <end position="176"/>
    </location>
    <ligand>
        <name>substrate</name>
    </ligand>
</feature>
<proteinExistence type="inferred from homology"/>
<dbReference type="InterPro" id="IPR013785">
    <property type="entry name" value="Aldolase_TIM"/>
</dbReference>
<feature type="binding site" evidence="14">
    <location>
        <position position="176"/>
    </location>
    <ligand>
        <name>substrate</name>
    </ligand>
</feature>
<dbReference type="GO" id="GO:0005737">
    <property type="term" value="C:cytoplasm"/>
    <property type="evidence" value="ECO:0007669"/>
    <property type="project" value="UniProtKB-ARBA"/>
</dbReference>
<comment type="cofactor">
    <cofactor evidence="3">
        <name>Co(2+)</name>
        <dbReference type="ChEBI" id="CHEBI:48828"/>
    </cofactor>
</comment>
<organism evidence="15 16">
    <name type="scientific">Candidatus Scybalocola faecigallinarum</name>
    <dbReference type="NCBI Taxonomy" id="2840941"/>
    <lineage>
        <taxon>Bacteria</taxon>
        <taxon>Bacillati</taxon>
        <taxon>Bacillota</taxon>
        <taxon>Clostridia</taxon>
        <taxon>Lachnospirales</taxon>
        <taxon>Lachnospiraceae</taxon>
        <taxon>Lachnospiraceae incertae sedis</taxon>
        <taxon>Candidatus Scybalocola (ex Gilroy et al. 2021)</taxon>
    </lineage>
</organism>
<comment type="similarity">
    <text evidence="6 10 11">Belongs to the ribulose-phosphate 3-epimerase family.</text>
</comment>
<dbReference type="HAMAP" id="MF_02227">
    <property type="entry name" value="RPE"/>
    <property type="match status" value="1"/>
</dbReference>
<keyword evidence="9 10" id="KW-0413">Isomerase</keyword>
<feature type="active site" description="Proton acceptor" evidence="10 12">
    <location>
        <position position="34"/>
    </location>
</feature>
<evidence type="ECO:0000256" key="4">
    <source>
        <dbReference type="ARBA" id="ARBA00001947"/>
    </source>
</evidence>
<comment type="cofactor">
    <cofactor evidence="10 13">
        <name>a divalent metal cation</name>
        <dbReference type="ChEBI" id="CHEBI:60240"/>
    </cofactor>
    <text evidence="10 13">Binds 1 divalent metal cation per subunit.</text>
</comment>
<dbReference type="CDD" id="cd00429">
    <property type="entry name" value="RPE"/>
    <property type="match status" value="1"/>
</dbReference>